<comment type="caution">
    <text evidence="2">The sequence shown here is derived from an EMBL/GenBank/DDBJ whole genome shotgun (WGS) entry which is preliminary data.</text>
</comment>
<evidence type="ECO:0000313" key="3">
    <source>
        <dbReference type="Proteomes" id="UP000323454"/>
    </source>
</evidence>
<reference evidence="2 3" key="1">
    <citation type="submission" date="2019-09" db="EMBL/GenBank/DDBJ databases">
        <title>Goodfellowia gen. nov., a new genus of the Pseudonocardineae related to Actinoalloteichus, containing Goodfellowia coeruleoviolacea gen. nov., comb. nov. gen. nov., comb. nov.</title>
        <authorList>
            <person name="Labeda D."/>
        </authorList>
    </citation>
    <scope>NUCLEOTIDE SEQUENCE [LARGE SCALE GENOMIC DNA]</scope>
    <source>
        <strain evidence="2 3">AN110305</strain>
    </source>
</reference>
<evidence type="ECO:0000256" key="1">
    <source>
        <dbReference type="SAM" id="MobiDB-lite"/>
    </source>
</evidence>
<dbReference type="OrthoDB" id="3700944at2"/>
<dbReference type="AlphaFoldDB" id="A0A5B2X969"/>
<name>A0A5B2X969_9PSEU</name>
<keyword evidence="3" id="KW-1185">Reference proteome</keyword>
<feature type="region of interest" description="Disordered" evidence="1">
    <location>
        <begin position="47"/>
        <end position="82"/>
    </location>
</feature>
<dbReference type="EMBL" id="VUOB01000037">
    <property type="protein sequence ID" value="KAA2260098.1"/>
    <property type="molecule type" value="Genomic_DNA"/>
</dbReference>
<sequence length="222" mass="22896">MMLPSSTASPRTRSRARWVTSVPDRKLIGLVGAVAAVLVLSACSNTEPGKSSAASSAPGTSSSTGSTASSLPPRPKDLKVDKVTDPCSLLTDAQRAELSITRARKGTADPVHTGPVAACMLNPSGPSATYRVVAVPNTGVGYWFDVVNMSTQVIDVSGFPAVRATFSGSAGVAACSIAVSVADNQQLLVDFTPDDRQFSQEQMCQNAQKAAGLALATLQTIK</sequence>
<dbReference type="InterPro" id="IPR024520">
    <property type="entry name" value="DUF3558"/>
</dbReference>
<feature type="compositionally biased region" description="Low complexity" evidence="1">
    <location>
        <begin position="47"/>
        <end position="71"/>
    </location>
</feature>
<dbReference type="Pfam" id="PF12079">
    <property type="entry name" value="DUF3558"/>
    <property type="match status" value="1"/>
</dbReference>
<accession>A0A5B2X969</accession>
<gene>
    <name evidence="2" type="ORF">F0L68_20435</name>
</gene>
<proteinExistence type="predicted"/>
<dbReference type="Proteomes" id="UP000323454">
    <property type="component" value="Unassembled WGS sequence"/>
</dbReference>
<reference evidence="2 3" key="2">
    <citation type="submission" date="2019-09" db="EMBL/GenBank/DDBJ databases">
        <authorList>
            <person name="Jin C."/>
        </authorList>
    </citation>
    <scope>NUCLEOTIDE SEQUENCE [LARGE SCALE GENOMIC DNA]</scope>
    <source>
        <strain evidence="2 3">AN110305</strain>
    </source>
</reference>
<protein>
    <submittedName>
        <fullName evidence="2">DUF3558 domain-containing protein</fullName>
    </submittedName>
</protein>
<evidence type="ECO:0000313" key="2">
    <source>
        <dbReference type="EMBL" id="KAA2260098.1"/>
    </source>
</evidence>
<organism evidence="2 3">
    <name type="scientific">Solihabitans fulvus</name>
    <dbReference type="NCBI Taxonomy" id="1892852"/>
    <lineage>
        <taxon>Bacteria</taxon>
        <taxon>Bacillati</taxon>
        <taxon>Actinomycetota</taxon>
        <taxon>Actinomycetes</taxon>
        <taxon>Pseudonocardiales</taxon>
        <taxon>Pseudonocardiaceae</taxon>
        <taxon>Solihabitans</taxon>
    </lineage>
</organism>